<dbReference type="InterPro" id="IPR001341">
    <property type="entry name" value="Asp_kinase"/>
</dbReference>
<comment type="pathway">
    <text evidence="8">Amino-acid biosynthesis; L-threonine biosynthesis; L-threonine from L-aspartate: step 1/5.</text>
</comment>
<dbReference type="OrthoDB" id="9799110at2"/>
<evidence type="ECO:0000313" key="11">
    <source>
        <dbReference type="Proteomes" id="UP000298337"/>
    </source>
</evidence>
<comment type="catalytic activity">
    <reaction evidence="7">
        <text>L-aspartate + ATP = 4-phospho-L-aspartate + ADP</text>
        <dbReference type="Rhea" id="RHEA:23776"/>
        <dbReference type="ChEBI" id="CHEBI:29991"/>
        <dbReference type="ChEBI" id="CHEBI:30616"/>
        <dbReference type="ChEBI" id="CHEBI:57535"/>
        <dbReference type="ChEBI" id="CHEBI:456216"/>
        <dbReference type="EC" id="2.7.2.4"/>
    </reaction>
</comment>
<keyword evidence="8" id="KW-0028">Amino-acid biosynthesis</keyword>
<gene>
    <name evidence="10" type="ORF">EU556_23035</name>
</gene>
<comment type="caution">
    <text evidence="10">The sequence shown here is derived from an EMBL/GenBank/DDBJ whole genome shotgun (WGS) entry which is preliminary data.</text>
</comment>
<dbReference type="UniPathway" id="UPA00051">
    <property type="reaction ID" value="UER00462"/>
</dbReference>
<evidence type="ECO:0000313" key="10">
    <source>
        <dbReference type="EMBL" id="TGE04149.1"/>
    </source>
</evidence>
<evidence type="ECO:0000256" key="3">
    <source>
        <dbReference type="ARBA" id="ARBA00022679"/>
    </source>
</evidence>
<dbReference type="InterPro" id="IPR036393">
    <property type="entry name" value="AceGlu_kinase-like_sf"/>
</dbReference>
<keyword evidence="5 7" id="KW-0418">Kinase</keyword>
<evidence type="ECO:0000256" key="7">
    <source>
        <dbReference type="RuleBase" id="RU003448"/>
    </source>
</evidence>
<proteinExistence type="inferred from homology"/>
<dbReference type="Proteomes" id="UP000298337">
    <property type="component" value="Unassembled WGS sequence"/>
</dbReference>
<comment type="similarity">
    <text evidence="2 7">Belongs to the aspartokinase family.</text>
</comment>
<comment type="pathway">
    <text evidence="1 8">Amino-acid biosynthesis; L-lysine biosynthesis via DAP pathway; (S)-tetrahydrodipicolinate from L-aspartate: step 1/4.</text>
</comment>
<dbReference type="NCBIfam" id="TIGR00657">
    <property type="entry name" value="asp_kinases"/>
    <property type="match status" value="1"/>
</dbReference>
<dbReference type="PANTHER" id="PTHR21499:SF59">
    <property type="entry name" value="ASPARTOKINASE"/>
    <property type="match status" value="1"/>
</dbReference>
<accession>A0A4Z0P001</accession>
<keyword evidence="6" id="KW-0067">ATP-binding</keyword>
<evidence type="ECO:0000256" key="1">
    <source>
        <dbReference type="ARBA" id="ARBA00004766"/>
    </source>
</evidence>
<dbReference type="GO" id="GO:0009089">
    <property type="term" value="P:lysine biosynthetic process via diaminopimelate"/>
    <property type="evidence" value="ECO:0007669"/>
    <property type="project" value="UniProtKB-UniPathway"/>
</dbReference>
<dbReference type="AlphaFoldDB" id="A0A4Z0P001"/>
<evidence type="ECO:0000259" key="9">
    <source>
        <dbReference type="Pfam" id="PF00696"/>
    </source>
</evidence>
<dbReference type="UniPathway" id="UPA00050">
    <property type="reaction ID" value="UER00461"/>
</dbReference>
<dbReference type="Gene3D" id="3.40.1160.10">
    <property type="entry name" value="Acetylglutamate kinase-like"/>
    <property type="match status" value="1"/>
</dbReference>
<evidence type="ECO:0000256" key="8">
    <source>
        <dbReference type="RuleBase" id="RU004249"/>
    </source>
</evidence>
<organism evidence="10 11">
    <name type="scientific">Hymenobacter fodinae</name>
    <dbReference type="NCBI Taxonomy" id="2510796"/>
    <lineage>
        <taxon>Bacteria</taxon>
        <taxon>Pseudomonadati</taxon>
        <taxon>Bacteroidota</taxon>
        <taxon>Cytophagia</taxon>
        <taxon>Cytophagales</taxon>
        <taxon>Hymenobacteraceae</taxon>
        <taxon>Hymenobacter</taxon>
    </lineage>
</organism>
<comment type="pathway">
    <text evidence="8">Amino-acid biosynthesis; L-methionine biosynthesis via de novo pathway; L-homoserine from L-aspartate: step 1/3.</text>
</comment>
<name>A0A4Z0P001_9BACT</name>
<dbReference type="Gene3D" id="1.20.120.1320">
    <property type="entry name" value="Aspartokinase, catalytic domain"/>
    <property type="match status" value="1"/>
</dbReference>
<dbReference type="UniPathway" id="UPA00034">
    <property type="reaction ID" value="UER00015"/>
</dbReference>
<dbReference type="PANTHER" id="PTHR21499">
    <property type="entry name" value="ASPARTATE KINASE"/>
    <property type="match status" value="1"/>
</dbReference>
<evidence type="ECO:0000256" key="4">
    <source>
        <dbReference type="ARBA" id="ARBA00022741"/>
    </source>
</evidence>
<dbReference type="Pfam" id="PF00696">
    <property type="entry name" value="AA_kinase"/>
    <property type="match status" value="1"/>
</dbReference>
<dbReference type="EMBL" id="SRLA01000006">
    <property type="protein sequence ID" value="TGE04149.1"/>
    <property type="molecule type" value="Genomic_DNA"/>
</dbReference>
<dbReference type="InterPro" id="IPR001048">
    <property type="entry name" value="Asp/Glu/Uridylate_kinase"/>
</dbReference>
<protein>
    <recommendedName>
        <fullName evidence="7">Aspartokinase</fullName>
        <ecNumber evidence="7">2.7.2.4</ecNumber>
    </recommendedName>
</protein>
<reference evidence="10 11" key="1">
    <citation type="submission" date="2019-04" db="EMBL/GenBank/DDBJ databases">
        <authorList>
            <person name="Feng G."/>
            <person name="Zhang J."/>
            <person name="Zhu H."/>
        </authorList>
    </citation>
    <scope>NUCLEOTIDE SEQUENCE [LARGE SCALE GENOMIC DNA]</scope>
    <source>
        <strain evidence="10 11">92R-1</strain>
    </source>
</reference>
<dbReference type="InterPro" id="IPR042199">
    <property type="entry name" value="AsparK_Bifunc_asparK/hSer_DH"/>
</dbReference>
<dbReference type="GO" id="GO:0009088">
    <property type="term" value="P:threonine biosynthetic process"/>
    <property type="evidence" value="ECO:0007669"/>
    <property type="project" value="UniProtKB-UniPathway"/>
</dbReference>
<dbReference type="GO" id="GO:0004072">
    <property type="term" value="F:aspartate kinase activity"/>
    <property type="evidence" value="ECO:0007669"/>
    <property type="project" value="UniProtKB-EC"/>
</dbReference>
<feature type="domain" description="Aspartate/glutamate/uridylate kinase" evidence="9">
    <location>
        <begin position="8"/>
        <end position="280"/>
    </location>
</feature>
<keyword evidence="4" id="KW-0547">Nucleotide-binding</keyword>
<sequence length="427" mass="47803">MHTPPLLTVYKFGGASVKDAAAIRNLRHIVSTAGATQRLLVVVSAMGKTTNALEDIFQLAYNGLEYESAFTQLADFHRLVLAELFPEDLPAAKGPVDALLEQLHDRLATLTPGDYDKQYDQIVSFGELLATRIVARALNAQWLDCRPLLRTDHTWREGRLDWPTTERALRATVPSLLAQGPVVTQGFLGGTASGQTTTLGREGSDYTAAILAYCLDASSVVIWKDVAGLLNADPKVFKDTVRYPEVSYQETIEMAYYGASVIHPKTIKPLAVRQIPLLVKSFLDPAAEGTKIHNCRHGLLAPAYIRKTNQCLVSFESKDLTFISEENLEVIFGALAQVRLKIHLMQNSAISFSVCTDFSAYRLDKLLELLRDQFSIHYNTGLDLYTIKNYNAASIRRLTEDRQLLLEQRTRQTFQFVCRSDMHEHLR</sequence>
<dbReference type="GO" id="GO:0009090">
    <property type="term" value="P:homoserine biosynthetic process"/>
    <property type="evidence" value="ECO:0007669"/>
    <property type="project" value="TreeGrafter"/>
</dbReference>
<evidence type="ECO:0000256" key="5">
    <source>
        <dbReference type="ARBA" id="ARBA00022777"/>
    </source>
</evidence>
<dbReference type="SUPFAM" id="SSF53633">
    <property type="entry name" value="Carbamate kinase-like"/>
    <property type="match status" value="1"/>
</dbReference>
<dbReference type="GO" id="GO:0005829">
    <property type="term" value="C:cytosol"/>
    <property type="evidence" value="ECO:0007669"/>
    <property type="project" value="TreeGrafter"/>
</dbReference>
<keyword evidence="11" id="KW-1185">Reference proteome</keyword>
<dbReference type="EC" id="2.7.2.4" evidence="7"/>
<dbReference type="GO" id="GO:0005524">
    <property type="term" value="F:ATP binding"/>
    <property type="evidence" value="ECO:0007669"/>
    <property type="project" value="UniProtKB-KW"/>
</dbReference>
<keyword evidence="3 7" id="KW-0808">Transferase</keyword>
<dbReference type="RefSeq" id="WP_135436591.1">
    <property type="nucleotide sequence ID" value="NZ_SRLA01000006.1"/>
</dbReference>
<evidence type="ECO:0000256" key="2">
    <source>
        <dbReference type="ARBA" id="ARBA00010122"/>
    </source>
</evidence>
<evidence type="ECO:0000256" key="6">
    <source>
        <dbReference type="ARBA" id="ARBA00022840"/>
    </source>
</evidence>